<keyword evidence="2" id="KW-0732">Signal</keyword>
<dbReference type="AlphaFoldDB" id="A0AAD4MM00"/>
<feature type="compositionally biased region" description="Acidic residues" evidence="1">
    <location>
        <begin position="204"/>
        <end position="215"/>
    </location>
</feature>
<evidence type="ECO:0000313" key="4">
    <source>
        <dbReference type="Proteomes" id="UP001201812"/>
    </source>
</evidence>
<dbReference type="Proteomes" id="UP001201812">
    <property type="component" value="Unassembled WGS sequence"/>
</dbReference>
<protein>
    <submittedName>
        <fullName evidence="3">Uncharacterized protein</fullName>
    </submittedName>
</protein>
<evidence type="ECO:0000256" key="2">
    <source>
        <dbReference type="SAM" id="SignalP"/>
    </source>
</evidence>
<organism evidence="3 4">
    <name type="scientific">Ditylenchus destructor</name>
    <dbReference type="NCBI Taxonomy" id="166010"/>
    <lineage>
        <taxon>Eukaryota</taxon>
        <taxon>Metazoa</taxon>
        <taxon>Ecdysozoa</taxon>
        <taxon>Nematoda</taxon>
        <taxon>Chromadorea</taxon>
        <taxon>Rhabditida</taxon>
        <taxon>Tylenchina</taxon>
        <taxon>Tylenchomorpha</taxon>
        <taxon>Sphaerularioidea</taxon>
        <taxon>Anguinidae</taxon>
        <taxon>Anguininae</taxon>
        <taxon>Ditylenchus</taxon>
    </lineage>
</organism>
<comment type="caution">
    <text evidence="3">The sequence shown here is derived from an EMBL/GenBank/DDBJ whole genome shotgun (WGS) entry which is preliminary data.</text>
</comment>
<dbReference type="EMBL" id="JAKKPZ010000442">
    <property type="protein sequence ID" value="KAI1695095.1"/>
    <property type="molecule type" value="Genomic_DNA"/>
</dbReference>
<evidence type="ECO:0000256" key="1">
    <source>
        <dbReference type="SAM" id="MobiDB-lite"/>
    </source>
</evidence>
<feature type="signal peptide" evidence="2">
    <location>
        <begin position="1"/>
        <end position="23"/>
    </location>
</feature>
<feature type="region of interest" description="Disordered" evidence="1">
    <location>
        <begin position="196"/>
        <end position="215"/>
    </location>
</feature>
<keyword evidence="4" id="KW-1185">Reference proteome</keyword>
<gene>
    <name evidence="3" type="ORF">DdX_19767</name>
</gene>
<sequence length="215" mass="22841">MDSSRGLQLFLIVATALFNCALGDFDNDSDVSDVNSDGRPLVRIRTVSEILVEFSKLREGYKKVITFTGYSGKGYKNTTKMLTLAKKSLDPYSEKKDAVVNIGATKVGIGAVYTLAKQMGFQTTGIVSAIAGNGPFESDITFFTKGGWGGWANDNQSCLEDASEAMIAVSDKIIAIGGGKIVAVELAEAEKRGIPVERIKGDGTEPDDEDLAPGA</sequence>
<evidence type="ECO:0000313" key="3">
    <source>
        <dbReference type="EMBL" id="KAI1695095.1"/>
    </source>
</evidence>
<feature type="chain" id="PRO_5041959294" evidence="2">
    <location>
        <begin position="24"/>
        <end position="215"/>
    </location>
</feature>
<accession>A0AAD4MM00</accession>
<proteinExistence type="predicted"/>
<reference evidence="3" key="1">
    <citation type="submission" date="2022-01" db="EMBL/GenBank/DDBJ databases">
        <title>Genome Sequence Resource for Two Populations of Ditylenchus destructor, the Migratory Endoparasitic Phytonematode.</title>
        <authorList>
            <person name="Zhang H."/>
            <person name="Lin R."/>
            <person name="Xie B."/>
        </authorList>
    </citation>
    <scope>NUCLEOTIDE SEQUENCE</scope>
    <source>
        <strain evidence="3">BazhouSP</strain>
    </source>
</reference>
<name>A0AAD4MM00_9BILA</name>